<dbReference type="InterPro" id="IPR046668">
    <property type="entry name" value="DUF6538"/>
</dbReference>
<evidence type="ECO:0000313" key="3">
    <source>
        <dbReference type="EMBL" id="ARN21710.1"/>
    </source>
</evidence>
<dbReference type="KEGG" id="rgu:A4W93_18430"/>
<dbReference type="STRING" id="946333.A4W93_18430"/>
<name>A0A1W6LBU5_9BURK</name>
<dbReference type="Proteomes" id="UP000193427">
    <property type="component" value="Chromosome"/>
</dbReference>
<organism evidence="3 4">
    <name type="scientific">Piscinibacter gummiphilus</name>
    <dbReference type="NCBI Taxonomy" id="946333"/>
    <lineage>
        <taxon>Bacteria</taxon>
        <taxon>Pseudomonadati</taxon>
        <taxon>Pseudomonadota</taxon>
        <taxon>Betaproteobacteria</taxon>
        <taxon>Burkholderiales</taxon>
        <taxon>Sphaerotilaceae</taxon>
        <taxon>Piscinibacter</taxon>
    </lineage>
</organism>
<dbReference type="Pfam" id="PF20172">
    <property type="entry name" value="DUF6538"/>
    <property type="match status" value="1"/>
</dbReference>
<protein>
    <recommendedName>
        <fullName evidence="2">DUF6538 domain-containing protein</fullName>
    </recommendedName>
</protein>
<evidence type="ECO:0000256" key="1">
    <source>
        <dbReference type="SAM" id="MobiDB-lite"/>
    </source>
</evidence>
<dbReference type="EMBL" id="CP015118">
    <property type="protein sequence ID" value="ARN21710.1"/>
    <property type="molecule type" value="Genomic_DNA"/>
</dbReference>
<dbReference type="RefSeq" id="WP_157131688.1">
    <property type="nucleotide sequence ID" value="NZ_BSPR01000011.1"/>
</dbReference>
<reference evidence="3 4" key="1">
    <citation type="submission" date="2016-04" db="EMBL/GenBank/DDBJ databases">
        <title>Complete genome sequence of natural rubber-degrading, novel Gram-negative bacterium, Rhizobacter gummiphilus strain NS21.</title>
        <authorList>
            <person name="Tabata M."/>
            <person name="Kasai D."/>
            <person name="Fukuda M."/>
        </authorList>
    </citation>
    <scope>NUCLEOTIDE SEQUENCE [LARGE SCALE GENOMIC DNA]</scope>
    <source>
        <strain evidence="3 4">NS21</strain>
    </source>
</reference>
<dbReference type="OrthoDB" id="9784724at2"/>
<feature type="compositionally biased region" description="Low complexity" evidence="1">
    <location>
        <begin position="306"/>
        <end position="324"/>
    </location>
</feature>
<gene>
    <name evidence="3" type="ORF">A4W93_18430</name>
</gene>
<feature type="region of interest" description="Disordered" evidence="1">
    <location>
        <begin position="305"/>
        <end position="324"/>
    </location>
</feature>
<sequence length="324" mass="34837">MPKKTPYLVTKGGRHYFRIAVPKELVSVIGKKEHSEALGDLTQAQAAVQAARFGAEWQARFLQERHALGLVKQPPVPQPRAASYVSRVATLEEVQALAAMAGRSLLEVDEELRIEGMPREDYAPGLSPAQDLAVALPAAVSGRDMEGLSMQAADWLGIHGLDLPQEPVARRRMLYVFANAMARARQGTKLRDEGEPVDTPPEVALPSSLKAPAASDLSAADKPATALRMRDLFELWRNKKPKVPAAKSVEVAERVVLLFEETLGNPPLAGLTRADGIKMRSAILATGVSARTAGNLFGWPWATTCSRSPSSSGRPSGASRTLPA</sequence>
<dbReference type="AlphaFoldDB" id="A0A1W6LBU5"/>
<feature type="compositionally biased region" description="Low complexity" evidence="1">
    <location>
        <begin position="204"/>
        <end position="217"/>
    </location>
</feature>
<keyword evidence="4" id="KW-1185">Reference proteome</keyword>
<evidence type="ECO:0000313" key="4">
    <source>
        <dbReference type="Proteomes" id="UP000193427"/>
    </source>
</evidence>
<evidence type="ECO:0000259" key="2">
    <source>
        <dbReference type="Pfam" id="PF20172"/>
    </source>
</evidence>
<proteinExistence type="predicted"/>
<accession>A0A1W6LBU5</accession>
<feature type="region of interest" description="Disordered" evidence="1">
    <location>
        <begin position="187"/>
        <end position="217"/>
    </location>
</feature>
<feature type="domain" description="DUF6538" evidence="2">
    <location>
        <begin position="7"/>
        <end position="63"/>
    </location>
</feature>